<comment type="subcellular location">
    <subcellularLocation>
        <location evidence="1">Cytoplasmic vesicle</location>
    </subcellularLocation>
    <subcellularLocation>
        <location evidence="2">Golgi apparatus</location>
    </subcellularLocation>
</comment>
<accession>A0A8B6GL67</accession>
<dbReference type="EMBL" id="UYJE01008623">
    <property type="protein sequence ID" value="VDI65494.1"/>
    <property type="molecule type" value="Genomic_DNA"/>
</dbReference>
<organism evidence="13 14">
    <name type="scientific">Mytilus galloprovincialis</name>
    <name type="common">Mediterranean mussel</name>
    <dbReference type="NCBI Taxonomy" id="29158"/>
    <lineage>
        <taxon>Eukaryota</taxon>
        <taxon>Metazoa</taxon>
        <taxon>Spiralia</taxon>
        <taxon>Lophotrochozoa</taxon>
        <taxon>Mollusca</taxon>
        <taxon>Bivalvia</taxon>
        <taxon>Autobranchia</taxon>
        <taxon>Pteriomorphia</taxon>
        <taxon>Mytilida</taxon>
        <taxon>Mytiloidea</taxon>
        <taxon>Mytilidae</taxon>
        <taxon>Mytilinae</taxon>
        <taxon>Mytilus</taxon>
    </lineage>
</organism>
<dbReference type="GO" id="GO:0031267">
    <property type="term" value="F:small GTPase binding"/>
    <property type="evidence" value="ECO:0007669"/>
    <property type="project" value="TreeGrafter"/>
</dbReference>
<evidence type="ECO:0000256" key="8">
    <source>
        <dbReference type="ARBA" id="ARBA00059926"/>
    </source>
</evidence>
<keyword evidence="5" id="KW-0007">Acetylation</keyword>
<protein>
    <recommendedName>
        <fullName evidence="10">USP6 N-terminal-like protein</fullName>
    </recommendedName>
</protein>
<reference evidence="13" key="1">
    <citation type="submission" date="2018-11" db="EMBL/GenBank/DDBJ databases">
        <authorList>
            <person name="Alioto T."/>
            <person name="Alioto T."/>
        </authorList>
    </citation>
    <scope>NUCLEOTIDE SEQUENCE</scope>
</reference>
<dbReference type="Pfam" id="PF00566">
    <property type="entry name" value="RabGAP-TBC"/>
    <property type="match status" value="1"/>
</dbReference>
<feature type="domain" description="Rab-GAP TBC" evidence="12">
    <location>
        <begin position="109"/>
        <end position="301"/>
    </location>
</feature>
<feature type="compositionally biased region" description="Basic residues" evidence="11">
    <location>
        <begin position="405"/>
        <end position="419"/>
    </location>
</feature>
<dbReference type="InterPro" id="IPR035969">
    <property type="entry name" value="Rab-GAP_TBC_sf"/>
</dbReference>
<comment type="caution">
    <text evidence="13">The sequence shown here is derived from an EMBL/GenBank/DDBJ whole genome shotgun (WGS) entry which is preliminary data.</text>
</comment>
<dbReference type="FunFam" id="1.10.472.80:FF:000019">
    <property type="entry name" value="USP6 N-terminal like"/>
    <property type="match status" value="1"/>
</dbReference>
<dbReference type="Gene3D" id="1.10.10.750">
    <property type="entry name" value="Ypt/Rab-GAP domain of gyp1p, domain 1"/>
    <property type="match status" value="1"/>
</dbReference>
<dbReference type="FunFam" id="1.10.10.750:FF:000001">
    <property type="entry name" value="TBC1 domain family member 10A"/>
    <property type="match status" value="1"/>
</dbReference>
<dbReference type="Proteomes" id="UP000596742">
    <property type="component" value="Unassembled WGS sequence"/>
</dbReference>
<dbReference type="SMART" id="SM00164">
    <property type="entry name" value="TBC"/>
    <property type="match status" value="1"/>
</dbReference>
<evidence type="ECO:0000313" key="13">
    <source>
        <dbReference type="EMBL" id="VDI65494.1"/>
    </source>
</evidence>
<evidence type="ECO:0000256" key="2">
    <source>
        <dbReference type="ARBA" id="ARBA00004555"/>
    </source>
</evidence>
<sequence>MSSGSSPVYDQYEQIRQAERERAEIVGRYDKGREEGAQIDPWEDPTFEVYHVTDRYGFIHDSRLPTQRDAAEIKAKEVESERTKKWLKMMKSWKKYYPGEKMTRRIYKGIPDSLRGEIWARLLDINKVKAEQSGVYRKMKMRARAKSPDIRQIDLDINRTYRNHIMYRQRYSVNQQALFHVLSAYPMYNTEVGYCQGMSEIAALLLMYLNEEDAFWALSQMFCQKRYACHGMFMHGFPKLLRFQEHHDNILRKFLPKLKKYMDKNDIYTSLYTIKWYMQCFLDRIPFTLTLRFYDVFMLEGDKMLCAAAYTILKLHKRRLVKLSMENAVAYLQSGLEKDFGYEEDAVMDQIQVSIEELNKAKMLLPPKPKVNEEATLPFGLEIEPSIEQIIKGRNPNSADEHFKRNPHKGKAGYLRKRGLSNSFTPELGRSHAESSSMQSSQLSFDDQSSYYDTAANSRLSLADYHAKLSMQSSRTSYAGDSDMGEEARYTPVNDDMSPTTANYSHNSHETTVENIAELNGQQSPSVHSDYDNMETENVNFDPQAGDDIDMHPLNDPFPYVDTSPQRETDINHTNHTNHVETSPRYVTEIHVPASKSDGYIRASNKDWVDQNEDEELNSQTIFSRGDAMIDEKNSNNGVYISDYSNGYLSTKSQSWHSEMSTSFSVVKQSQH</sequence>
<dbReference type="PROSITE" id="PS50086">
    <property type="entry name" value="TBC_RABGAP"/>
    <property type="match status" value="1"/>
</dbReference>
<dbReference type="GO" id="GO:0005096">
    <property type="term" value="F:GTPase activator activity"/>
    <property type="evidence" value="ECO:0007669"/>
    <property type="project" value="UniProtKB-KW"/>
</dbReference>
<dbReference type="SUPFAM" id="SSF47923">
    <property type="entry name" value="Ypt/Rab-GAP domain of gyp1p"/>
    <property type="match status" value="2"/>
</dbReference>
<dbReference type="InterPro" id="IPR050302">
    <property type="entry name" value="Rab_GAP_TBC_domain"/>
</dbReference>
<keyword evidence="4" id="KW-0597">Phosphoprotein</keyword>
<comment type="function">
    <text evidence="8">Acts as a GTPase-activating protein for RAB5A and RAB43. Involved in receptor trafficking. In complex with EPS8 inhibits internalization of EGFR. Involved in retrograde transport from the endocytic pathway to the Golgi apparatus. Involved in the transport of Shiga toxin from early and recycling endosomes to the trans-Golgi network. Required for structural integrity of the Golgi complex.</text>
</comment>
<evidence type="ECO:0000256" key="7">
    <source>
        <dbReference type="ARBA" id="ARBA00023329"/>
    </source>
</evidence>
<dbReference type="OrthoDB" id="294251at2759"/>
<evidence type="ECO:0000259" key="12">
    <source>
        <dbReference type="PROSITE" id="PS50086"/>
    </source>
</evidence>
<keyword evidence="14" id="KW-1185">Reference proteome</keyword>
<evidence type="ECO:0000256" key="10">
    <source>
        <dbReference type="ARBA" id="ARBA00070172"/>
    </source>
</evidence>
<dbReference type="PANTHER" id="PTHR47219">
    <property type="entry name" value="RAB GTPASE-ACTIVATING PROTEIN 1-LIKE"/>
    <property type="match status" value="1"/>
</dbReference>
<keyword evidence="6" id="KW-0333">Golgi apparatus</keyword>
<dbReference type="PANTHER" id="PTHR47219:SF19">
    <property type="entry name" value="USP6 N-TERMINAL-LIKE PROTEIN ISOFORM X1"/>
    <property type="match status" value="1"/>
</dbReference>
<keyword evidence="3" id="KW-0343">GTPase activation</keyword>
<comment type="subunit">
    <text evidence="9">Interacts with EPS8.</text>
</comment>
<dbReference type="GO" id="GO:0005794">
    <property type="term" value="C:Golgi apparatus"/>
    <property type="evidence" value="ECO:0007669"/>
    <property type="project" value="UniProtKB-SubCell"/>
</dbReference>
<evidence type="ECO:0000256" key="9">
    <source>
        <dbReference type="ARBA" id="ARBA00064037"/>
    </source>
</evidence>
<dbReference type="Gene3D" id="1.10.472.80">
    <property type="entry name" value="Ypt/Rab-GAP domain of gyp1p, domain 3"/>
    <property type="match status" value="1"/>
</dbReference>
<feature type="region of interest" description="Disordered" evidence="11">
    <location>
        <begin position="395"/>
        <end position="442"/>
    </location>
</feature>
<name>A0A8B6GL67_MYTGA</name>
<evidence type="ECO:0000256" key="5">
    <source>
        <dbReference type="ARBA" id="ARBA00022990"/>
    </source>
</evidence>
<evidence type="ECO:0000256" key="6">
    <source>
        <dbReference type="ARBA" id="ARBA00023034"/>
    </source>
</evidence>
<dbReference type="Gene3D" id="1.10.8.270">
    <property type="entry name" value="putative rabgap domain of human tbc1 domain family member 14 like domains"/>
    <property type="match status" value="1"/>
</dbReference>
<keyword evidence="7" id="KW-0968">Cytoplasmic vesicle</keyword>
<dbReference type="GO" id="GO:0031410">
    <property type="term" value="C:cytoplasmic vesicle"/>
    <property type="evidence" value="ECO:0007669"/>
    <property type="project" value="UniProtKB-SubCell"/>
</dbReference>
<dbReference type="InterPro" id="IPR000195">
    <property type="entry name" value="Rab-GAP-TBC_dom"/>
</dbReference>
<proteinExistence type="predicted"/>
<evidence type="ECO:0000313" key="14">
    <source>
        <dbReference type="Proteomes" id="UP000596742"/>
    </source>
</evidence>
<evidence type="ECO:0000256" key="4">
    <source>
        <dbReference type="ARBA" id="ARBA00022553"/>
    </source>
</evidence>
<gene>
    <name evidence="13" type="ORF">MGAL_10B063080</name>
</gene>
<evidence type="ECO:0000256" key="1">
    <source>
        <dbReference type="ARBA" id="ARBA00004541"/>
    </source>
</evidence>
<dbReference type="FunFam" id="1.10.8.270:FF:000010">
    <property type="entry name" value="Putative USP6 N-terminal-like protein"/>
    <property type="match status" value="1"/>
</dbReference>
<dbReference type="AlphaFoldDB" id="A0A8B6GL67"/>
<evidence type="ECO:0000256" key="11">
    <source>
        <dbReference type="SAM" id="MobiDB-lite"/>
    </source>
</evidence>
<evidence type="ECO:0000256" key="3">
    <source>
        <dbReference type="ARBA" id="ARBA00022468"/>
    </source>
</evidence>